<sequence>MKGYVNPKKYELSTDKLVAEDKTDIKEKLSTSPFGTDLPQEIVELIVEYRGRAMRWGLCGPNIILIDEQGSTIYQSLSAPNSAIANSFFESGSGTHVWEIHVVESVSVSDSRCIGVLNSKHIDQHHLNGNLQENCHGRRIVFDGPSSVVYNDFDRGLSGETRAEITWKTGDKVTVYLCCNERLVRFAILGDMRKNIRWSRLLAVGHLLARHIPLSGALGVIKSHFQKLKMNKDNFSKTTTTSNKKIEKKPLQQNKSHSKLITKIINKTYQKLTQNRQQQVKKKILSFNLIFKISKKNK</sequence>
<dbReference type="AlphaFoldDB" id="X6LC47"/>
<reference evidence="2 3" key="1">
    <citation type="journal article" date="2013" name="Curr. Biol.">
        <title>The Genome of the Foraminiferan Reticulomyxa filosa.</title>
        <authorList>
            <person name="Glockner G."/>
            <person name="Hulsmann N."/>
            <person name="Schleicher M."/>
            <person name="Noegel A.A."/>
            <person name="Eichinger L."/>
            <person name="Gallinger C."/>
            <person name="Pawlowski J."/>
            <person name="Sierra R."/>
            <person name="Euteneuer U."/>
            <person name="Pillet L."/>
            <person name="Moustafa A."/>
            <person name="Platzer M."/>
            <person name="Groth M."/>
            <person name="Szafranski K."/>
            <person name="Schliwa M."/>
        </authorList>
    </citation>
    <scope>NUCLEOTIDE SEQUENCE [LARGE SCALE GENOMIC DNA]</scope>
</reference>
<proteinExistence type="predicted"/>
<evidence type="ECO:0000313" key="2">
    <source>
        <dbReference type="EMBL" id="ETN98309.1"/>
    </source>
</evidence>
<evidence type="ECO:0000313" key="3">
    <source>
        <dbReference type="Proteomes" id="UP000023152"/>
    </source>
</evidence>
<evidence type="ECO:0000256" key="1">
    <source>
        <dbReference type="SAM" id="MobiDB-lite"/>
    </source>
</evidence>
<organism evidence="2 3">
    <name type="scientific">Reticulomyxa filosa</name>
    <dbReference type="NCBI Taxonomy" id="46433"/>
    <lineage>
        <taxon>Eukaryota</taxon>
        <taxon>Sar</taxon>
        <taxon>Rhizaria</taxon>
        <taxon>Retaria</taxon>
        <taxon>Foraminifera</taxon>
        <taxon>Monothalamids</taxon>
        <taxon>Reticulomyxidae</taxon>
        <taxon>Reticulomyxa</taxon>
    </lineage>
</organism>
<dbReference type="Proteomes" id="UP000023152">
    <property type="component" value="Unassembled WGS sequence"/>
</dbReference>
<dbReference type="InterPro" id="IPR043136">
    <property type="entry name" value="B30.2/SPRY_sf"/>
</dbReference>
<comment type="caution">
    <text evidence="2">The sequence shown here is derived from an EMBL/GenBank/DDBJ whole genome shotgun (WGS) entry which is preliminary data.</text>
</comment>
<evidence type="ECO:0008006" key="4">
    <source>
        <dbReference type="Google" id="ProtNLM"/>
    </source>
</evidence>
<protein>
    <recommendedName>
        <fullName evidence="4">B30.2/SPRY domain-containing protein</fullName>
    </recommendedName>
</protein>
<dbReference type="Gene3D" id="2.60.120.920">
    <property type="match status" value="1"/>
</dbReference>
<name>X6LC47_RETFI</name>
<keyword evidence="3" id="KW-1185">Reference proteome</keyword>
<gene>
    <name evidence="2" type="ORF">RFI_39200</name>
</gene>
<accession>X6LC47</accession>
<dbReference type="EMBL" id="ASPP01047039">
    <property type="protein sequence ID" value="ETN98309.1"/>
    <property type="molecule type" value="Genomic_DNA"/>
</dbReference>
<feature type="region of interest" description="Disordered" evidence="1">
    <location>
        <begin position="236"/>
        <end position="255"/>
    </location>
</feature>